<evidence type="ECO:0000256" key="5">
    <source>
        <dbReference type="ARBA" id="ARBA00022723"/>
    </source>
</evidence>
<dbReference type="InterPro" id="IPR039787">
    <property type="entry name" value="ENDOU"/>
</dbReference>
<evidence type="ECO:0000259" key="12">
    <source>
        <dbReference type="PROSITE" id="PS51959"/>
    </source>
</evidence>
<keyword evidence="7 11" id="KW-0378">Hydrolase</keyword>
<evidence type="ECO:0000256" key="7">
    <source>
        <dbReference type="ARBA" id="ARBA00022801"/>
    </source>
</evidence>
<dbReference type="GeneTree" id="ENSGT00530000063825"/>
<evidence type="ECO:0000256" key="8">
    <source>
        <dbReference type="ARBA" id="ARBA00022884"/>
    </source>
</evidence>
<evidence type="ECO:0000256" key="11">
    <source>
        <dbReference type="RuleBase" id="RU367085"/>
    </source>
</evidence>
<evidence type="ECO:0000256" key="9">
    <source>
        <dbReference type="ARBA" id="ARBA00023211"/>
    </source>
</evidence>
<dbReference type="EC" id="4.6.1.-" evidence="11"/>
<dbReference type="GO" id="GO:0016829">
    <property type="term" value="F:lyase activity"/>
    <property type="evidence" value="ECO:0007669"/>
    <property type="project" value="UniProtKB-KW"/>
</dbReference>
<evidence type="ECO:0000256" key="1">
    <source>
        <dbReference type="ARBA" id="ARBA00001936"/>
    </source>
</evidence>
<dbReference type="CDD" id="cd21159">
    <property type="entry name" value="XendoU"/>
    <property type="match status" value="1"/>
</dbReference>
<keyword evidence="6 11" id="KW-0255">Endonuclease</keyword>
<dbReference type="InParanoid" id="A0A673WND3"/>
<keyword evidence="9 11" id="KW-0464">Manganese</keyword>
<keyword evidence="14" id="KW-1185">Reference proteome</keyword>
<comment type="catalytic activity">
    <reaction evidence="11">
        <text>ribonucleotidyl-uridine-RNA = a 5'-end dephospho-uridine-RNA + a 3'-end 2',3'-cyclophospho-ribonucleotide-RNA</text>
        <dbReference type="Rhea" id="RHEA:67792"/>
        <dbReference type="Rhea" id="RHEA-COMP:10464"/>
        <dbReference type="Rhea" id="RHEA-COMP:17354"/>
        <dbReference type="Rhea" id="RHEA-COMP:17356"/>
        <dbReference type="ChEBI" id="CHEBI:83064"/>
        <dbReference type="ChEBI" id="CHEBI:173117"/>
        <dbReference type="ChEBI" id="CHEBI:173224"/>
    </reaction>
</comment>
<organism evidence="13 14">
    <name type="scientific">Salmo trutta</name>
    <name type="common">Brown trout</name>
    <dbReference type="NCBI Taxonomy" id="8032"/>
    <lineage>
        <taxon>Eukaryota</taxon>
        <taxon>Metazoa</taxon>
        <taxon>Chordata</taxon>
        <taxon>Craniata</taxon>
        <taxon>Vertebrata</taxon>
        <taxon>Euteleostomi</taxon>
        <taxon>Actinopterygii</taxon>
        <taxon>Neopterygii</taxon>
        <taxon>Teleostei</taxon>
        <taxon>Protacanthopterygii</taxon>
        <taxon>Salmoniformes</taxon>
        <taxon>Salmonidae</taxon>
        <taxon>Salmoninae</taxon>
        <taxon>Salmo</taxon>
    </lineage>
</organism>
<keyword evidence="10" id="KW-0456">Lyase</keyword>
<evidence type="ECO:0000256" key="3">
    <source>
        <dbReference type="ARBA" id="ARBA00011245"/>
    </source>
</evidence>
<dbReference type="SUPFAM" id="SSF142877">
    <property type="entry name" value="EndoU-like"/>
    <property type="match status" value="1"/>
</dbReference>
<dbReference type="Pfam" id="PF09412">
    <property type="entry name" value="XendoU"/>
    <property type="match status" value="1"/>
</dbReference>
<dbReference type="PANTHER" id="PTHR12439">
    <property type="entry name" value="PLACENTAL PROTEIN 11-RELATED"/>
    <property type="match status" value="1"/>
</dbReference>
<keyword evidence="5 11" id="KW-0479">Metal-binding</keyword>
<dbReference type="InterPro" id="IPR018998">
    <property type="entry name" value="EndoU_C"/>
</dbReference>
<dbReference type="PANTHER" id="PTHR12439:SF32">
    <property type="entry name" value="URIDYLATE-SPECIFIC ENDORIBONUCLEASE B"/>
    <property type="match status" value="1"/>
</dbReference>
<reference evidence="13" key="1">
    <citation type="submission" date="2025-08" db="UniProtKB">
        <authorList>
            <consortium name="Ensembl"/>
        </authorList>
    </citation>
    <scope>IDENTIFICATION</scope>
</reference>
<evidence type="ECO:0000256" key="4">
    <source>
        <dbReference type="ARBA" id="ARBA00022722"/>
    </source>
</evidence>
<evidence type="ECO:0000313" key="14">
    <source>
        <dbReference type="Proteomes" id="UP000472277"/>
    </source>
</evidence>
<dbReference type="AlphaFoldDB" id="A0A673WND3"/>
<dbReference type="GO" id="GO:0003723">
    <property type="term" value="F:RNA binding"/>
    <property type="evidence" value="ECO:0007669"/>
    <property type="project" value="UniProtKB-UniRule"/>
</dbReference>
<sequence>MIEAYRELSVMVQEIWDKDVNRLKPGTDYRISLQGKAGTVNADMNDDSDGAGYPLFSFVDESIFKKESFLGKRLSDTGEPETVTPDEEAENHKFLDYMLRMPTMKYLVEKPLSPEGLPEFKEQLYRIWFELYARRGTSKPDSSGFEHVFVGETRGGRTVIGFHNWIQLYLLHYSVNANSPQPDENKHNLALQFSWKNGIKPKGSIFVGVSPEFEFALYTLCFLIYEVDVVCHHCNKKHIGTTYPVLVKYQNEEKN</sequence>
<dbReference type="GO" id="GO:0046872">
    <property type="term" value="F:metal ion binding"/>
    <property type="evidence" value="ECO:0007669"/>
    <property type="project" value="UniProtKB-UniRule"/>
</dbReference>
<dbReference type="InterPro" id="IPR037227">
    <property type="entry name" value="EndoU-like"/>
</dbReference>
<evidence type="ECO:0000256" key="10">
    <source>
        <dbReference type="ARBA" id="ARBA00023239"/>
    </source>
</evidence>
<dbReference type="Ensembl" id="ENSSTUT00000014300.1">
    <property type="protein sequence ID" value="ENSSTUP00000013535.1"/>
    <property type="gene ID" value="ENSSTUG00000006268.1"/>
</dbReference>
<comment type="subunit">
    <text evidence="3 11">Monomer.</text>
</comment>
<protein>
    <recommendedName>
        <fullName evidence="11">Uridylate-specific endoribonuclease</fullName>
        <ecNumber evidence="11">4.6.1.-</ecNumber>
    </recommendedName>
</protein>
<comment type="cofactor">
    <cofactor evidence="1 11">
        <name>Mn(2+)</name>
        <dbReference type="ChEBI" id="CHEBI:29035"/>
    </cofactor>
</comment>
<evidence type="ECO:0000256" key="6">
    <source>
        <dbReference type="ARBA" id="ARBA00022759"/>
    </source>
</evidence>
<evidence type="ECO:0000313" key="13">
    <source>
        <dbReference type="Ensembl" id="ENSSTUP00000013535.1"/>
    </source>
</evidence>
<dbReference type="GO" id="GO:0016787">
    <property type="term" value="F:hydrolase activity"/>
    <property type="evidence" value="ECO:0007669"/>
    <property type="project" value="UniProtKB-KW"/>
</dbReference>
<keyword evidence="8 11" id="KW-0694">RNA-binding</keyword>
<accession>A0A673WND3</accession>
<evidence type="ECO:0000256" key="2">
    <source>
        <dbReference type="ARBA" id="ARBA00010168"/>
    </source>
</evidence>
<dbReference type="PROSITE" id="PS51959">
    <property type="entry name" value="ENDOU"/>
    <property type="match status" value="1"/>
</dbReference>
<keyword evidence="4 11" id="KW-0540">Nuclease</keyword>
<comment type="similarity">
    <text evidence="2 11">Belongs to the ENDOU family.</text>
</comment>
<feature type="domain" description="EndoU" evidence="12">
    <location>
        <begin position="4"/>
        <end position="255"/>
    </location>
</feature>
<dbReference type="Proteomes" id="UP000472277">
    <property type="component" value="Chromosome 19"/>
</dbReference>
<dbReference type="OMA" id="TMNSIWP"/>
<proteinExistence type="inferred from homology"/>
<dbReference type="GO" id="GO:0004521">
    <property type="term" value="F:RNA endonuclease activity"/>
    <property type="evidence" value="ECO:0007669"/>
    <property type="project" value="UniProtKB-UniRule"/>
</dbReference>
<name>A0A673WND3_SALTR</name>
<reference evidence="13" key="2">
    <citation type="submission" date="2025-09" db="UniProtKB">
        <authorList>
            <consortium name="Ensembl"/>
        </authorList>
    </citation>
    <scope>IDENTIFICATION</scope>
</reference>